<keyword evidence="15 19" id="KW-0472">Membrane</keyword>
<keyword evidence="16" id="KW-0594">Phospholipid biosynthesis</keyword>
<comment type="similarity">
    <text evidence="5 18">Belongs to the CDS family.</text>
</comment>
<evidence type="ECO:0000256" key="8">
    <source>
        <dbReference type="ARBA" id="ARBA00022475"/>
    </source>
</evidence>
<keyword evidence="12 18" id="KW-0548">Nucleotidyltransferase</keyword>
<keyword evidence="14" id="KW-0443">Lipid metabolism</keyword>
<evidence type="ECO:0000256" key="10">
    <source>
        <dbReference type="ARBA" id="ARBA00022679"/>
    </source>
</evidence>
<keyword evidence="21" id="KW-1185">Reference proteome</keyword>
<evidence type="ECO:0000313" key="20">
    <source>
        <dbReference type="EMBL" id="MBB4022126.1"/>
    </source>
</evidence>
<dbReference type="Pfam" id="PF01148">
    <property type="entry name" value="CTP_transf_1"/>
    <property type="match status" value="1"/>
</dbReference>
<comment type="pathway">
    <text evidence="4">Lipid metabolism.</text>
</comment>
<keyword evidence="11 18" id="KW-0812">Transmembrane</keyword>
<organism evidence="20 21">
    <name type="scientific">Actibacterium naphthalenivorans</name>
    <dbReference type="NCBI Taxonomy" id="1614693"/>
    <lineage>
        <taxon>Bacteria</taxon>
        <taxon>Pseudomonadati</taxon>
        <taxon>Pseudomonadota</taxon>
        <taxon>Alphaproteobacteria</taxon>
        <taxon>Rhodobacterales</taxon>
        <taxon>Roseobacteraceae</taxon>
        <taxon>Actibacterium</taxon>
    </lineage>
</organism>
<evidence type="ECO:0000256" key="6">
    <source>
        <dbReference type="ARBA" id="ARBA00012487"/>
    </source>
</evidence>
<keyword evidence="10 18" id="KW-0808">Transferase</keyword>
<evidence type="ECO:0000256" key="18">
    <source>
        <dbReference type="RuleBase" id="RU003938"/>
    </source>
</evidence>
<dbReference type="PANTHER" id="PTHR46382:SF1">
    <property type="entry name" value="PHOSPHATIDATE CYTIDYLYLTRANSFERASE"/>
    <property type="match status" value="1"/>
</dbReference>
<dbReference type="PANTHER" id="PTHR46382">
    <property type="entry name" value="PHOSPHATIDATE CYTIDYLYLTRANSFERASE"/>
    <property type="match status" value="1"/>
</dbReference>
<evidence type="ECO:0000256" key="1">
    <source>
        <dbReference type="ARBA" id="ARBA00001698"/>
    </source>
</evidence>
<name>A0A840CH53_9RHOB</name>
<dbReference type="UniPathway" id="UPA00557">
    <property type="reaction ID" value="UER00614"/>
</dbReference>
<evidence type="ECO:0000256" key="12">
    <source>
        <dbReference type="ARBA" id="ARBA00022695"/>
    </source>
</evidence>
<evidence type="ECO:0000256" key="19">
    <source>
        <dbReference type="SAM" id="Phobius"/>
    </source>
</evidence>
<dbReference type="GO" id="GO:0016024">
    <property type="term" value="P:CDP-diacylglycerol biosynthetic process"/>
    <property type="evidence" value="ECO:0007669"/>
    <property type="project" value="UniProtKB-UniPathway"/>
</dbReference>
<comment type="pathway">
    <text evidence="3 18">Phospholipid metabolism; CDP-diacylglycerol biosynthesis; CDP-diacylglycerol from sn-glycerol 3-phosphate: step 3/3.</text>
</comment>
<feature type="transmembrane region" description="Helical" evidence="19">
    <location>
        <begin position="104"/>
        <end position="123"/>
    </location>
</feature>
<dbReference type="GO" id="GO:0005886">
    <property type="term" value="C:plasma membrane"/>
    <property type="evidence" value="ECO:0007669"/>
    <property type="project" value="UniProtKB-SubCell"/>
</dbReference>
<dbReference type="AlphaFoldDB" id="A0A840CH53"/>
<sequence length="263" mass="27851">MTQPGQWGDLRNRLISGAAMAAAGVVLIWLGGPWFTGLAALVSGVMIWELSRIVVPAKKTEAIVLGLLGAVAVLAAREVPGVYALPVLAVPALLGVALLQRTPLIFMAFALGILVAGYGLSGFRDAYGVVWLFWLVLVVIATDVFGYFAGRLFGGPKFWPRVSPKKTWSGTIAGWVAAALIGLLFRSFTNAGPDLPWISVALSLASQMGDIAESALKRKMGVKDSSALIPGHGGLFDRFDGLLGAALFMLLVAQLVYVPEVRF</sequence>
<accession>A0A840CH53</accession>
<comment type="catalytic activity">
    <reaction evidence="1 18">
        <text>a 1,2-diacyl-sn-glycero-3-phosphate + CTP + H(+) = a CDP-1,2-diacyl-sn-glycerol + diphosphate</text>
        <dbReference type="Rhea" id="RHEA:16229"/>
        <dbReference type="ChEBI" id="CHEBI:15378"/>
        <dbReference type="ChEBI" id="CHEBI:33019"/>
        <dbReference type="ChEBI" id="CHEBI:37563"/>
        <dbReference type="ChEBI" id="CHEBI:58332"/>
        <dbReference type="ChEBI" id="CHEBI:58608"/>
        <dbReference type="EC" id="2.7.7.41"/>
    </reaction>
</comment>
<evidence type="ECO:0000256" key="16">
    <source>
        <dbReference type="ARBA" id="ARBA00023209"/>
    </source>
</evidence>
<proteinExistence type="inferred from homology"/>
<comment type="subcellular location">
    <subcellularLocation>
        <location evidence="2">Cell membrane</location>
        <topology evidence="2">Multi-pass membrane protein</topology>
    </subcellularLocation>
</comment>
<feature type="transmembrane region" description="Helical" evidence="19">
    <location>
        <begin position="129"/>
        <end position="149"/>
    </location>
</feature>
<keyword evidence="8" id="KW-1003">Cell membrane</keyword>
<evidence type="ECO:0000256" key="11">
    <source>
        <dbReference type="ARBA" id="ARBA00022692"/>
    </source>
</evidence>
<feature type="transmembrane region" description="Helical" evidence="19">
    <location>
        <begin position="20"/>
        <end position="48"/>
    </location>
</feature>
<reference evidence="20" key="1">
    <citation type="submission" date="2020-08" db="EMBL/GenBank/DDBJ databases">
        <title>Genomic Encyclopedia of Type Strains, Phase IV (KMG-IV): sequencing the most valuable type-strain genomes for metagenomic binning, comparative biology and taxonomic classification.</title>
        <authorList>
            <person name="Goeker M."/>
        </authorList>
    </citation>
    <scope>NUCLEOTIDE SEQUENCE [LARGE SCALE GENOMIC DNA]</scope>
    <source>
        <strain evidence="20">DSM 105040</strain>
    </source>
</reference>
<evidence type="ECO:0000256" key="7">
    <source>
        <dbReference type="ARBA" id="ARBA00019373"/>
    </source>
</evidence>
<gene>
    <name evidence="20" type="ORF">GGR17_001935</name>
</gene>
<evidence type="ECO:0000313" key="21">
    <source>
        <dbReference type="Proteomes" id="UP000585681"/>
    </source>
</evidence>
<keyword evidence="17" id="KW-1208">Phospholipid metabolism</keyword>
<keyword evidence="13 19" id="KW-1133">Transmembrane helix</keyword>
<evidence type="ECO:0000256" key="14">
    <source>
        <dbReference type="ARBA" id="ARBA00023098"/>
    </source>
</evidence>
<evidence type="ECO:0000256" key="4">
    <source>
        <dbReference type="ARBA" id="ARBA00005189"/>
    </source>
</evidence>
<evidence type="ECO:0000256" key="17">
    <source>
        <dbReference type="ARBA" id="ARBA00023264"/>
    </source>
</evidence>
<dbReference type="Proteomes" id="UP000585681">
    <property type="component" value="Unassembled WGS sequence"/>
</dbReference>
<protein>
    <recommendedName>
        <fullName evidence="7 18">Phosphatidate cytidylyltransferase</fullName>
        <ecNumber evidence="6 18">2.7.7.41</ecNumber>
    </recommendedName>
</protein>
<evidence type="ECO:0000256" key="9">
    <source>
        <dbReference type="ARBA" id="ARBA00022516"/>
    </source>
</evidence>
<keyword evidence="9" id="KW-0444">Lipid biosynthesis</keyword>
<evidence type="ECO:0000256" key="15">
    <source>
        <dbReference type="ARBA" id="ARBA00023136"/>
    </source>
</evidence>
<dbReference type="InterPro" id="IPR000374">
    <property type="entry name" value="PC_trans"/>
</dbReference>
<dbReference type="RefSeq" id="WP_054538804.1">
    <property type="nucleotide sequence ID" value="NZ_JACIEQ010000002.1"/>
</dbReference>
<dbReference type="EMBL" id="JACIEQ010000002">
    <property type="protein sequence ID" value="MBB4022126.1"/>
    <property type="molecule type" value="Genomic_DNA"/>
</dbReference>
<evidence type="ECO:0000256" key="2">
    <source>
        <dbReference type="ARBA" id="ARBA00004651"/>
    </source>
</evidence>
<feature type="transmembrane region" description="Helical" evidence="19">
    <location>
        <begin position="170"/>
        <end position="188"/>
    </location>
</feature>
<comment type="caution">
    <text evidence="20">The sequence shown here is derived from an EMBL/GenBank/DDBJ whole genome shotgun (WGS) entry which is preliminary data.</text>
</comment>
<evidence type="ECO:0000256" key="5">
    <source>
        <dbReference type="ARBA" id="ARBA00010185"/>
    </source>
</evidence>
<dbReference type="PROSITE" id="PS01315">
    <property type="entry name" value="CDS"/>
    <property type="match status" value="1"/>
</dbReference>
<dbReference type="GO" id="GO:0004605">
    <property type="term" value="F:phosphatidate cytidylyltransferase activity"/>
    <property type="evidence" value="ECO:0007669"/>
    <property type="project" value="UniProtKB-EC"/>
</dbReference>
<evidence type="ECO:0000256" key="13">
    <source>
        <dbReference type="ARBA" id="ARBA00022989"/>
    </source>
</evidence>
<feature type="transmembrane region" description="Helical" evidence="19">
    <location>
        <begin position="60"/>
        <end position="76"/>
    </location>
</feature>
<dbReference type="EC" id="2.7.7.41" evidence="6 18"/>
<evidence type="ECO:0000256" key="3">
    <source>
        <dbReference type="ARBA" id="ARBA00005119"/>
    </source>
</evidence>
<feature type="transmembrane region" description="Helical" evidence="19">
    <location>
        <begin position="241"/>
        <end position="258"/>
    </location>
</feature>